<feature type="region of interest" description="Disordered" evidence="1">
    <location>
        <begin position="51"/>
        <end position="84"/>
    </location>
</feature>
<proteinExistence type="predicted"/>
<organism evidence="3 4">
    <name type="scientific">Hohenbuehelia grisea</name>
    <dbReference type="NCBI Taxonomy" id="104357"/>
    <lineage>
        <taxon>Eukaryota</taxon>
        <taxon>Fungi</taxon>
        <taxon>Dikarya</taxon>
        <taxon>Basidiomycota</taxon>
        <taxon>Agaricomycotina</taxon>
        <taxon>Agaricomycetes</taxon>
        <taxon>Agaricomycetidae</taxon>
        <taxon>Agaricales</taxon>
        <taxon>Pleurotineae</taxon>
        <taxon>Pleurotaceae</taxon>
        <taxon>Hohenbuehelia</taxon>
    </lineage>
</organism>
<keyword evidence="2" id="KW-0732">Signal</keyword>
<name>A0ABR3JNY0_9AGAR</name>
<dbReference type="Proteomes" id="UP001556367">
    <property type="component" value="Unassembled WGS sequence"/>
</dbReference>
<evidence type="ECO:0000256" key="1">
    <source>
        <dbReference type="SAM" id="MobiDB-lite"/>
    </source>
</evidence>
<keyword evidence="4" id="KW-1185">Reference proteome</keyword>
<feature type="signal peptide" evidence="2">
    <location>
        <begin position="1"/>
        <end position="25"/>
    </location>
</feature>
<evidence type="ECO:0000256" key="2">
    <source>
        <dbReference type="SAM" id="SignalP"/>
    </source>
</evidence>
<accession>A0ABR3JNY0</accession>
<dbReference type="EMBL" id="JASNQZ010000005">
    <property type="protein sequence ID" value="KAL0957261.1"/>
    <property type="molecule type" value="Genomic_DNA"/>
</dbReference>
<protein>
    <submittedName>
        <fullName evidence="3">Uncharacterized protein</fullName>
    </submittedName>
</protein>
<evidence type="ECO:0000313" key="3">
    <source>
        <dbReference type="EMBL" id="KAL0957261.1"/>
    </source>
</evidence>
<feature type="compositionally biased region" description="Basic and acidic residues" evidence="1">
    <location>
        <begin position="73"/>
        <end position="84"/>
    </location>
</feature>
<gene>
    <name evidence="3" type="ORF">HGRIS_001075</name>
</gene>
<feature type="chain" id="PRO_5045831195" evidence="2">
    <location>
        <begin position="26"/>
        <end position="209"/>
    </location>
</feature>
<sequence>MKLSFAFVAATTVTVCALNIMMVAATPVTQNYEPEATKVIEVVEKVVLHGHHDHHRHGHDHTGTGHGRGHGGGKSDNEGDDHTHIHGRGACYEAKIASSPFVQLKSPQYGYFASPHRQENALVTEVWALTPQANVGYLMLKPVKGTKPLWQGWSTTKKYGWTTSVAEYKQMWAQGYIYRGLIGYVFETAETCKGLGTVALYRAHDAAMN</sequence>
<comment type="caution">
    <text evidence="3">The sequence shown here is derived from an EMBL/GenBank/DDBJ whole genome shotgun (WGS) entry which is preliminary data.</text>
</comment>
<reference evidence="4" key="1">
    <citation type="submission" date="2024-06" db="EMBL/GenBank/DDBJ databases">
        <title>Multi-omics analyses provide insights into the biosynthesis of the anticancer antibiotic pleurotin in Hohenbuehelia grisea.</title>
        <authorList>
            <person name="Weaver J.A."/>
            <person name="Alberti F."/>
        </authorList>
    </citation>
    <scope>NUCLEOTIDE SEQUENCE [LARGE SCALE GENOMIC DNA]</scope>
    <source>
        <strain evidence="4">T-177</strain>
    </source>
</reference>
<evidence type="ECO:0000313" key="4">
    <source>
        <dbReference type="Proteomes" id="UP001556367"/>
    </source>
</evidence>